<keyword evidence="3" id="KW-1185">Reference proteome</keyword>
<sequence length="56" mass="6523">MQVLSWLSYLMKNFGALRAHSSRFSLQLMTIIKVITHATILITTLFRKTEVHPQHL</sequence>
<name>A0A9Q1C0N8_HOLLE</name>
<gene>
    <name evidence="2" type="ORF">HOLleu_17643</name>
</gene>
<comment type="caution">
    <text evidence="2">The sequence shown here is derived from an EMBL/GenBank/DDBJ whole genome shotgun (WGS) entry which is preliminary data.</text>
</comment>
<accession>A0A9Q1C0N8</accession>
<protein>
    <submittedName>
        <fullName evidence="2">Uncharacterized protein</fullName>
    </submittedName>
</protein>
<reference evidence="2" key="1">
    <citation type="submission" date="2021-10" db="EMBL/GenBank/DDBJ databases">
        <title>Tropical sea cucumber genome reveals ecological adaptation and Cuvierian tubules defense mechanism.</title>
        <authorList>
            <person name="Chen T."/>
        </authorList>
    </citation>
    <scope>NUCLEOTIDE SEQUENCE</scope>
    <source>
        <strain evidence="2">Nanhai2018</strain>
        <tissue evidence="2">Muscle</tissue>
    </source>
</reference>
<dbReference type="Proteomes" id="UP001152320">
    <property type="component" value="Chromosome 8"/>
</dbReference>
<keyword evidence="1" id="KW-0472">Membrane</keyword>
<evidence type="ECO:0000313" key="2">
    <source>
        <dbReference type="EMBL" id="KAJ8036963.1"/>
    </source>
</evidence>
<evidence type="ECO:0000313" key="3">
    <source>
        <dbReference type="Proteomes" id="UP001152320"/>
    </source>
</evidence>
<dbReference type="AlphaFoldDB" id="A0A9Q1C0N8"/>
<evidence type="ECO:0000256" key="1">
    <source>
        <dbReference type="SAM" id="Phobius"/>
    </source>
</evidence>
<keyword evidence="1" id="KW-0812">Transmembrane</keyword>
<organism evidence="2 3">
    <name type="scientific">Holothuria leucospilota</name>
    <name type="common">Black long sea cucumber</name>
    <name type="synonym">Mertensiothuria leucospilota</name>
    <dbReference type="NCBI Taxonomy" id="206669"/>
    <lineage>
        <taxon>Eukaryota</taxon>
        <taxon>Metazoa</taxon>
        <taxon>Echinodermata</taxon>
        <taxon>Eleutherozoa</taxon>
        <taxon>Echinozoa</taxon>
        <taxon>Holothuroidea</taxon>
        <taxon>Aspidochirotacea</taxon>
        <taxon>Aspidochirotida</taxon>
        <taxon>Holothuriidae</taxon>
        <taxon>Holothuria</taxon>
    </lineage>
</organism>
<feature type="transmembrane region" description="Helical" evidence="1">
    <location>
        <begin position="24"/>
        <end position="46"/>
    </location>
</feature>
<keyword evidence="1" id="KW-1133">Transmembrane helix</keyword>
<dbReference type="EMBL" id="JAIZAY010000008">
    <property type="protein sequence ID" value="KAJ8036963.1"/>
    <property type="molecule type" value="Genomic_DNA"/>
</dbReference>
<proteinExistence type="predicted"/>